<protein>
    <submittedName>
        <fullName evidence="2">Uncharacterized protein</fullName>
    </submittedName>
</protein>
<gene>
    <name evidence="2" type="ORF">Shyd_18500</name>
    <name evidence="3" type="ORF">Shyd_60250</name>
    <name evidence="4" type="ORF">Shyd_83250</name>
</gene>
<evidence type="ECO:0000256" key="1">
    <source>
        <dbReference type="SAM" id="MobiDB-lite"/>
    </source>
</evidence>
<accession>A0ABQ3P635</accession>
<reference evidence="2" key="1">
    <citation type="submission" date="2024-05" db="EMBL/GenBank/DDBJ databases">
        <title>Whole genome shotgun sequence of Streptomyces hydrogenans NBRC 13475.</title>
        <authorList>
            <person name="Komaki H."/>
            <person name="Tamura T."/>
        </authorList>
    </citation>
    <scope>NUCLEOTIDE SEQUENCE</scope>
    <source>
        <strain evidence="2">NBRC 13475</strain>
    </source>
</reference>
<comment type="caution">
    <text evidence="2">The sequence shown here is derived from an EMBL/GenBank/DDBJ whole genome shotgun (WGS) entry which is preliminary data.</text>
</comment>
<dbReference type="EMBL" id="BNDW01000067">
    <property type="protein sequence ID" value="GHI24654.1"/>
    <property type="molecule type" value="Genomic_DNA"/>
</dbReference>
<evidence type="ECO:0000313" key="3">
    <source>
        <dbReference type="EMBL" id="GHI24654.1"/>
    </source>
</evidence>
<keyword evidence="5" id="KW-1185">Reference proteome</keyword>
<evidence type="ECO:0000313" key="5">
    <source>
        <dbReference type="Proteomes" id="UP001052739"/>
    </source>
</evidence>
<evidence type="ECO:0000313" key="2">
    <source>
        <dbReference type="EMBL" id="GHI20479.1"/>
    </source>
</evidence>
<dbReference type="Proteomes" id="UP001052739">
    <property type="component" value="Unassembled WGS sequence"/>
</dbReference>
<organism evidence="2 5">
    <name type="scientific">Streptomyces hydrogenans</name>
    <dbReference type="NCBI Taxonomy" id="1873719"/>
    <lineage>
        <taxon>Bacteria</taxon>
        <taxon>Bacillati</taxon>
        <taxon>Actinomycetota</taxon>
        <taxon>Actinomycetes</taxon>
        <taxon>Kitasatosporales</taxon>
        <taxon>Streptomycetaceae</taxon>
        <taxon>Streptomyces</taxon>
    </lineage>
</organism>
<sequence>MRCVSGSLKSGASVLPEVVMSVMARIYGAGTTVRPGSPKPKLGEGPTHPENSPFKNGASGRAHPRVLITVPKRG</sequence>
<evidence type="ECO:0000313" key="4">
    <source>
        <dbReference type="EMBL" id="GHI26954.1"/>
    </source>
</evidence>
<feature type="region of interest" description="Disordered" evidence="1">
    <location>
        <begin position="29"/>
        <end position="74"/>
    </location>
</feature>
<proteinExistence type="predicted"/>
<name>A0ABQ3P635_9ACTN</name>
<dbReference type="EMBL" id="BNDW01000109">
    <property type="protein sequence ID" value="GHI26954.1"/>
    <property type="molecule type" value="Genomic_DNA"/>
</dbReference>
<dbReference type="EMBL" id="BNDW01000015">
    <property type="protein sequence ID" value="GHI20479.1"/>
    <property type="molecule type" value="Genomic_DNA"/>
</dbReference>